<feature type="coiled-coil region" evidence="1">
    <location>
        <begin position="478"/>
        <end position="505"/>
    </location>
</feature>
<dbReference type="AlphaFoldDB" id="A0A9N9YS07"/>
<feature type="domain" description="Dynamin N-terminal" evidence="3">
    <location>
        <begin position="202"/>
        <end position="453"/>
    </location>
</feature>
<dbReference type="Proteomes" id="UP000696573">
    <property type="component" value="Unassembled WGS sequence"/>
</dbReference>
<feature type="region of interest" description="Disordered" evidence="2">
    <location>
        <begin position="1"/>
        <end position="59"/>
    </location>
</feature>
<feature type="region of interest" description="Disordered" evidence="2">
    <location>
        <begin position="94"/>
        <end position="143"/>
    </location>
</feature>
<feature type="domain" description="DUF7605" evidence="4">
    <location>
        <begin position="692"/>
        <end position="870"/>
    </location>
</feature>
<name>A0A9N9YS07_9HYPO</name>
<evidence type="ECO:0000313" key="5">
    <source>
        <dbReference type="EMBL" id="CAH0028452.1"/>
    </source>
</evidence>
<feature type="compositionally biased region" description="Polar residues" evidence="2">
    <location>
        <begin position="1"/>
        <end position="11"/>
    </location>
</feature>
<dbReference type="OrthoDB" id="3598281at2759"/>
<dbReference type="InterPro" id="IPR045063">
    <property type="entry name" value="Dynamin_N"/>
</dbReference>
<organism evidence="5 6">
    <name type="scientific">Clonostachys rhizophaga</name>
    <dbReference type="NCBI Taxonomy" id="160324"/>
    <lineage>
        <taxon>Eukaryota</taxon>
        <taxon>Fungi</taxon>
        <taxon>Dikarya</taxon>
        <taxon>Ascomycota</taxon>
        <taxon>Pezizomycotina</taxon>
        <taxon>Sordariomycetes</taxon>
        <taxon>Hypocreomycetidae</taxon>
        <taxon>Hypocreales</taxon>
        <taxon>Bionectriaceae</taxon>
        <taxon>Clonostachys</taxon>
    </lineage>
</organism>
<sequence>MSPTKTSTSADTPIPSIESDSWVRDSSEETESSVRRLRTPSVSISPPPDASSSGVRSGSLGLESQMQTMRLASEDQRGLSAGLADLLHAVNAVEREPTQPVATTPASRRDPSTPRRARRRSGRSPSASYSTRHDVHDEPLPEDLFHSPAFQQGLRDAKRLMADLKTVLDDAPLLHDHESTISKLHEEAVKLSSFEYPTSRRIGFVGDSGVGKSSLLNSLLDYKDLARASNSGEACTCVVTEYHYHEYDHMDVQVELFSTQELNEQLERMLEDFRHYSFHADEMTIAEEKKAAKDRANVAKDTFKAMFRGRMNNDSFLLQGSQREVLQTLVRWAEEQRPSQAVTSQRNLSLEQCSDALFVLSSERLSRSGPAIWPFIKTIKVFLNAHALKQGLVLVDLPGLRDLNSARRCITERYILECNEIFVICNIGRAVTDEGVLHVFNLAQRARLRNVGIVCTRSEDIVPSEALRDWDGARQARIKSLVAAIDEDTQDHRELEAEILDLDEREDEGDLSDVDREERSLLERSKRQLEKRIEDGKFELDQFLVSTRNEFVINKLSQKYAHRVDGLLRVFCVSNKLYNDKRNKSKERSLPYLKLSGIIDLRKHCISIVAQAQRRVVEQFINDKIPALLSKIQLWVQSGARTADQERRIATIAALDNIERELRRNLRRHSRPGQTMQRDFNTIVLGRIQLLSWTQSAANRSLDRNGWHHSSYSAFVSNFGNHSTPKAGTHDWNLEAMEKMVEDLRTPWESLASTLYERQSELTQAIETITETIQDGLENELDDNDESTSVLLEALEAQTRLLQRSMEVCFENLTDKFLLLHTDTFSGIRTSLFGKEMEPTYRLCNQEYGTGSDRRRKTIMNGGFSNQVLFRNVMKASKEVFETITDDLQSEWINAQNDYLKLVEDILDLVRSEKAVRESEQDPGFRDRVDDTIRRGNDDIRRIQDAVRE</sequence>
<keyword evidence="6" id="KW-1185">Reference proteome</keyword>
<dbReference type="SUPFAM" id="SSF52540">
    <property type="entry name" value="P-loop containing nucleoside triphosphate hydrolases"/>
    <property type="match status" value="1"/>
</dbReference>
<evidence type="ECO:0000313" key="6">
    <source>
        <dbReference type="Proteomes" id="UP000696573"/>
    </source>
</evidence>
<evidence type="ECO:0000259" key="4">
    <source>
        <dbReference type="Pfam" id="PF24564"/>
    </source>
</evidence>
<dbReference type="InterPro" id="IPR027417">
    <property type="entry name" value="P-loop_NTPase"/>
</dbReference>
<accession>A0A9N9YS07</accession>
<evidence type="ECO:0000256" key="2">
    <source>
        <dbReference type="SAM" id="MobiDB-lite"/>
    </source>
</evidence>
<dbReference type="Pfam" id="PF00350">
    <property type="entry name" value="Dynamin_N"/>
    <property type="match status" value="1"/>
</dbReference>
<protein>
    <recommendedName>
        <fullName evidence="7">Nuclear GTPase SLIP-GC</fullName>
    </recommendedName>
</protein>
<dbReference type="Gene3D" id="3.40.50.300">
    <property type="entry name" value="P-loop containing nucleotide triphosphate hydrolases"/>
    <property type="match status" value="1"/>
</dbReference>
<reference evidence="5" key="1">
    <citation type="submission" date="2021-10" db="EMBL/GenBank/DDBJ databases">
        <authorList>
            <person name="Piombo E."/>
        </authorList>
    </citation>
    <scope>NUCLEOTIDE SEQUENCE</scope>
</reference>
<dbReference type="Pfam" id="PF24564">
    <property type="entry name" value="DUF7605"/>
    <property type="match status" value="1"/>
</dbReference>
<proteinExistence type="predicted"/>
<gene>
    <name evidence="5" type="ORF">CRHIZ90672A_00010699</name>
</gene>
<feature type="compositionally biased region" description="Basic and acidic residues" evidence="2">
    <location>
        <begin position="131"/>
        <end position="143"/>
    </location>
</feature>
<dbReference type="PANTHER" id="PTHR36681">
    <property type="entry name" value="NUCLEAR GTPASE, GERMINAL CENTER-ASSOCIATED, TANDEM DUPLICATE 3"/>
    <property type="match status" value="1"/>
</dbReference>
<keyword evidence="1" id="KW-0175">Coiled coil</keyword>
<evidence type="ECO:0000256" key="1">
    <source>
        <dbReference type="SAM" id="Coils"/>
    </source>
</evidence>
<dbReference type="EMBL" id="CABFNQ020000732">
    <property type="protein sequence ID" value="CAH0028452.1"/>
    <property type="molecule type" value="Genomic_DNA"/>
</dbReference>
<dbReference type="InterPro" id="IPR056024">
    <property type="entry name" value="DUF7605"/>
</dbReference>
<dbReference type="PANTHER" id="PTHR36681:SF3">
    <property type="entry name" value="NUCLEAR GTPASE, GERMINAL CENTER-ASSOCIATED, TANDEM DUPLICATE 3"/>
    <property type="match status" value="1"/>
</dbReference>
<evidence type="ECO:0000259" key="3">
    <source>
        <dbReference type="Pfam" id="PF00350"/>
    </source>
</evidence>
<evidence type="ECO:0008006" key="7">
    <source>
        <dbReference type="Google" id="ProtNLM"/>
    </source>
</evidence>
<comment type="caution">
    <text evidence="5">The sequence shown here is derived from an EMBL/GenBank/DDBJ whole genome shotgun (WGS) entry which is preliminary data.</text>
</comment>